<dbReference type="AlphaFoldDB" id="A0A5D2A873"/>
<keyword evidence="3" id="KW-1185">Reference proteome</keyword>
<organism evidence="2 3">
    <name type="scientific">Gossypium darwinii</name>
    <name type="common">Darwin's cotton</name>
    <name type="synonym">Gossypium barbadense var. darwinii</name>
    <dbReference type="NCBI Taxonomy" id="34276"/>
    <lineage>
        <taxon>Eukaryota</taxon>
        <taxon>Viridiplantae</taxon>
        <taxon>Streptophyta</taxon>
        <taxon>Embryophyta</taxon>
        <taxon>Tracheophyta</taxon>
        <taxon>Spermatophyta</taxon>
        <taxon>Magnoliopsida</taxon>
        <taxon>eudicotyledons</taxon>
        <taxon>Gunneridae</taxon>
        <taxon>Pentapetalae</taxon>
        <taxon>rosids</taxon>
        <taxon>malvids</taxon>
        <taxon>Malvales</taxon>
        <taxon>Malvaceae</taxon>
        <taxon>Malvoideae</taxon>
        <taxon>Gossypium</taxon>
    </lineage>
</organism>
<accession>A0A5D2A873</accession>
<keyword evidence="1" id="KW-1133">Transmembrane helix</keyword>
<feature type="transmembrane region" description="Helical" evidence="1">
    <location>
        <begin position="20"/>
        <end position="39"/>
    </location>
</feature>
<keyword evidence="1" id="KW-0472">Membrane</keyword>
<name>A0A5D2A873_GOSDA</name>
<gene>
    <name evidence="2" type="ORF">ES288_D12G104200v1</name>
</gene>
<sequence>MSMKIPQVLLQVKLKRRKWIPARFMLKILYLLAAMQTLMPRKMKVKIVRVRVRGKRRERSEDGKERKES</sequence>
<dbReference type="Proteomes" id="UP000323506">
    <property type="component" value="Chromosome D12"/>
</dbReference>
<evidence type="ECO:0000256" key="1">
    <source>
        <dbReference type="SAM" id="Phobius"/>
    </source>
</evidence>
<reference evidence="2 3" key="1">
    <citation type="submission" date="2019-06" db="EMBL/GenBank/DDBJ databases">
        <title>WGS assembly of Gossypium darwinii.</title>
        <authorList>
            <person name="Chen Z.J."/>
            <person name="Sreedasyam A."/>
            <person name="Ando A."/>
            <person name="Song Q."/>
            <person name="De L."/>
            <person name="Hulse-Kemp A."/>
            <person name="Ding M."/>
            <person name="Ye W."/>
            <person name="Kirkbride R."/>
            <person name="Jenkins J."/>
            <person name="Plott C."/>
            <person name="Lovell J."/>
            <person name="Lin Y.-M."/>
            <person name="Vaughn R."/>
            <person name="Liu B."/>
            <person name="Li W."/>
            <person name="Simpson S."/>
            <person name="Scheffler B."/>
            <person name="Saski C."/>
            <person name="Grover C."/>
            <person name="Hu G."/>
            <person name="Conover J."/>
            <person name="Carlson J."/>
            <person name="Shu S."/>
            <person name="Boston L."/>
            <person name="Williams M."/>
            <person name="Peterson D."/>
            <person name="Mcgee K."/>
            <person name="Jones D."/>
            <person name="Wendel J."/>
            <person name="Stelly D."/>
            <person name="Grimwood J."/>
            <person name="Schmutz J."/>
        </authorList>
    </citation>
    <scope>NUCLEOTIDE SEQUENCE [LARGE SCALE GENOMIC DNA]</scope>
    <source>
        <strain evidence="2">1808015.09</strain>
    </source>
</reference>
<dbReference type="EMBL" id="CM017712">
    <property type="protein sequence ID" value="TYG40579.1"/>
    <property type="molecule type" value="Genomic_DNA"/>
</dbReference>
<proteinExistence type="predicted"/>
<keyword evidence="1" id="KW-0812">Transmembrane</keyword>
<protein>
    <submittedName>
        <fullName evidence="2">Uncharacterized protein</fullName>
    </submittedName>
</protein>
<evidence type="ECO:0000313" key="3">
    <source>
        <dbReference type="Proteomes" id="UP000323506"/>
    </source>
</evidence>
<evidence type="ECO:0000313" key="2">
    <source>
        <dbReference type="EMBL" id="TYG40579.1"/>
    </source>
</evidence>